<evidence type="ECO:0000259" key="7">
    <source>
        <dbReference type="PROSITE" id="PS51846"/>
    </source>
</evidence>
<dbReference type="InterPro" id="IPR046342">
    <property type="entry name" value="CBS_dom_sf"/>
</dbReference>
<feature type="transmembrane region" description="Helical" evidence="5">
    <location>
        <begin position="6"/>
        <end position="30"/>
    </location>
</feature>
<dbReference type="InterPro" id="IPR000644">
    <property type="entry name" value="CBS_dom"/>
</dbReference>
<reference evidence="8 9" key="1">
    <citation type="journal article" date="2019" name="Int. J. Syst. Evol. Microbiol.">
        <title>The Global Catalogue of Microorganisms (GCM) 10K type strain sequencing project: providing services to taxonomists for standard genome sequencing and annotation.</title>
        <authorList>
            <consortium name="The Broad Institute Genomics Platform"/>
            <consortium name="The Broad Institute Genome Sequencing Center for Infectious Disease"/>
            <person name="Wu L."/>
            <person name="Ma J."/>
        </authorList>
    </citation>
    <scope>NUCLEOTIDE SEQUENCE [LARGE SCALE GENOMIC DNA]</scope>
    <source>
        <strain evidence="8 9">SKJ47</strain>
    </source>
</reference>
<dbReference type="SMART" id="SM00116">
    <property type="entry name" value="CBS"/>
    <property type="match status" value="2"/>
</dbReference>
<evidence type="ECO:0000259" key="6">
    <source>
        <dbReference type="PROSITE" id="PS51371"/>
    </source>
</evidence>
<dbReference type="GO" id="GO:0005886">
    <property type="term" value="C:plasma membrane"/>
    <property type="evidence" value="ECO:0007669"/>
    <property type="project" value="UniProtKB-SubCell"/>
</dbReference>
<keyword evidence="5" id="KW-0812">Transmembrane</keyword>
<gene>
    <name evidence="8" type="ORF">ACFQE9_06655</name>
</gene>
<keyword evidence="5" id="KW-0472">Membrane</keyword>
<dbReference type="EMBL" id="JBHSXL010000006">
    <property type="protein sequence ID" value="MFC6892288.1"/>
    <property type="molecule type" value="Genomic_DNA"/>
</dbReference>
<evidence type="ECO:0000256" key="2">
    <source>
        <dbReference type="ARBA" id="ARBA00022475"/>
    </source>
</evidence>
<feature type="transmembrane region" description="Helical" evidence="5">
    <location>
        <begin position="89"/>
        <end position="112"/>
    </location>
</feature>
<dbReference type="Proteomes" id="UP001596296">
    <property type="component" value="Unassembled WGS sequence"/>
</dbReference>
<sequence>MTPTEIGIRLFAGILLILANGFFVAIEFALTRVRQYPESEFDTPALRRAWEMTQDLEIYLTSCQVGITASSIAVGIVAEPALAALFEPFFAGGVFASIGAGGLIAFGIINLLHLTHGEQTPTYLGVERSKFVCRYGARPLYWFAWLISPVMRIGDSVAKATLRLFGVEMTGAWLETETDVIESRADLRNRLGSLLDEGDLPSERREEVLNALDVDERLVEEVMVDVEDVVAISTAASIEENFERIRRTPHSRFPLIGEDPSDLRGVVYAPAILNHVDDLQDGSVSFADIAAPPMTIPAGTSLSEAFDRFQENRQELALVFRDDEAIGLITATDALEAVMGQLEDPLDRAWGDDSNGSDDPADLGDPVDSSDPDDADST</sequence>
<dbReference type="PANTHER" id="PTHR43099:SF5">
    <property type="entry name" value="HLYC_CORC FAMILY TRANSPORTER"/>
    <property type="match status" value="1"/>
</dbReference>
<dbReference type="InterPro" id="IPR002550">
    <property type="entry name" value="CNNM"/>
</dbReference>
<comment type="caution">
    <text evidence="8">The sequence shown here is derived from an EMBL/GenBank/DDBJ whole genome shotgun (WGS) entry which is preliminary data.</text>
</comment>
<dbReference type="Gene3D" id="3.10.580.10">
    <property type="entry name" value="CBS-domain"/>
    <property type="match status" value="1"/>
</dbReference>
<dbReference type="Pfam" id="PF00571">
    <property type="entry name" value="CBS"/>
    <property type="match status" value="2"/>
</dbReference>
<evidence type="ECO:0000256" key="5">
    <source>
        <dbReference type="SAM" id="Phobius"/>
    </source>
</evidence>
<keyword evidence="2" id="KW-1003">Cell membrane</keyword>
<dbReference type="InterPro" id="IPR051676">
    <property type="entry name" value="UPF0053_domain"/>
</dbReference>
<feature type="domain" description="CNNM transmembrane" evidence="7">
    <location>
        <begin position="2"/>
        <end position="209"/>
    </location>
</feature>
<keyword evidence="3" id="KW-0129">CBS domain</keyword>
<keyword evidence="9" id="KW-1185">Reference proteome</keyword>
<name>A0ABD5UWV2_9EURY</name>
<protein>
    <submittedName>
        <fullName evidence="8">CNNM domain-containing protein</fullName>
    </submittedName>
</protein>
<feature type="domain" description="CBS" evidence="6">
    <location>
        <begin position="289"/>
        <end position="348"/>
    </location>
</feature>
<dbReference type="AlphaFoldDB" id="A0ABD5UWV2"/>
<evidence type="ECO:0000256" key="4">
    <source>
        <dbReference type="SAM" id="MobiDB-lite"/>
    </source>
</evidence>
<evidence type="ECO:0000313" key="9">
    <source>
        <dbReference type="Proteomes" id="UP001596296"/>
    </source>
</evidence>
<dbReference type="SUPFAM" id="SSF54631">
    <property type="entry name" value="CBS-domain pair"/>
    <property type="match status" value="1"/>
</dbReference>
<dbReference type="RefSeq" id="WP_379742180.1">
    <property type="nucleotide sequence ID" value="NZ_JBHSVN010000001.1"/>
</dbReference>
<proteinExistence type="predicted"/>
<feature type="region of interest" description="Disordered" evidence="4">
    <location>
        <begin position="346"/>
        <end position="378"/>
    </location>
</feature>
<feature type="compositionally biased region" description="Acidic residues" evidence="4">
    <location>
        <begin position="368"/>
        <end position="378"/>
    </location>
</feature>
<dbReference type="PANTHER" id="PTHR43099">
    <property type="entry name" value="UPF0053 PROTEIN YRKA"/>
    <property type="match status" value="1"/>
</dbReference>
<comment type="subcellular location">
    <subcellularLocation>
        <location evidence="1">Cell membrane</location>
        <topology evidence="1">Multi-pass membrane protein</topology>
    </subcellularLocation>
</comment>
<evidence type="ECO:0000313" key="8">
    <source>
        <dbReference type="EMBL" id="MFC6892288.1"/>
    </source>
</evidence>
<organism evidence="8 9">
    <name type="scientific">Halopenitus salinus</name>
    <dbReference type="NCBI Taxonomy" id="1198295"/>
    <lineage>
        <taxon>Archaea</taxon>
        <taxon>Methanobacteriati</taxon>
        <taxon>Methanobacteriota</taxon>
        <taxon>Stenosarchaea group</taxon>
        <taxon>Halobacteria</taxon>
        <taxon>Halobacteriales</taxon>
        <taxon>Haloferacaceae</taxon>
        <taxon>Halopenitus</taxon>
    </lineage>
</organism>
<dbReference type="Pfam" id="PF01595">
    <property type="entry name" value="CNNM"/>
    <property type="match status" value="1"/>
</dbReference>
<dbReference type="PROSITE" id="PS51846">
    <property type="entry name" value="CNNM"/>
    <property type="match status" value="1"/>
</dbReference>
<accession>A0ABD5UWV2</accession>
<evidence type="ECO:0000256" key="1">
    <source>
        <dbReference type="ARBA" id="ARBA00004651"/>
    </source>
</evidence>
<keyword evidence="5" id="KW-1133">Transmembrane helix</keyword>
<evidence type="ECO:0000256" key="3">
    <source>
        <dbReference type="PROSITE-ProRule" id="PRU00703"/>
    </source>
</evidence>
<dbReference type="PROSITE" id="PS51371">
    <property type="entry name" value="CBS"/>
    <property type="match status" value="1"/>
</dbReference>